<name>A0A2J8VF36_PONAB</name>
<accession>A0A2J8VF36</accession>
<feature type="non-terminal residue" evidence="1">
    <location>
        <position position="1"/>
    </location>
</feature>
<proteinExistence type="predicted"/>
<protein>
    <submittedName>
        <fullName evidence="1">ZNF687 isoform 7</fullName>
    </submittedName>
</protein>
<dbReference type="EMBL" id="NDHI03003420">
    <property type="protein sequence ID" value="PNJ56117.1"/>
    <property type="molecule type" value="Genomic_DNA"/>
</dbReference>
<organism evidence="1">
    <name type="scientific">Pongo abelii</name>
    <name type="common">Sumatran orangutan</name>
    <name type="synonym">Pongo pygmaeus abelii</name>
    <dbReference type="NCBI Taxonomy" id="9601"/>
    <lineage>
        <taxon>Eukaryota</taxon>
        <taxon>Metazoa</taxon>
        <taxon>Chordata</taxon>
        <taxon>Craniata</taxon>
        <taxon>Vertebrata</taxon>
        <taxon>Euteleostomi</taxon>
        <taxon>Mammalia</taxon>
        <taxon>Eutheria</taxon>
        <taxon>Euarchontoglires</taxon>
        <taxon>Primates</taxon>
        <taxon>Haplorrhini</taxon>
        <taxon>Catarrhini</taxon>
        <taxon>Hominidae</taxon>
        <taxon>Pongo</taxon>
    </lineage>
</organism>
<feature type="non-terminal residue" evidence="1">
    <location>
        <position position="100"/>
    </location>
</feature>
<evidence type="ECO:0000313" key="1">
    <source>
        <dbReference type="EMBL" id="PNJ56117.1"/>
    </source>
</evidence>
<dbReference type="AlphaFoldDB" id="A0A2J8VF36"/>
<sequence length="100" mass="10600">RTFSSRLILEKHVQVRHGLQLGAQSPGRGTTLARGSSARAQFLPLFFRGQVGNAASLLTLAVRSLTARHRQPSPPGADLDLEAMAPCATGAAAPQNRASW</sequence>
<reference evidence="1" key="1">
    <citation type="submission" date="2017-12" db="EMBL/GenBank/DDBJ databases">
        <title>High-resolution comparative analysis of great ape genomes.</title>
        <authorList>
            <person name="Pollen A."/>
            <person name="Hastie A."/>
            <person name="Hormozdiari F."/>
            <person name="Dougherty M."/>
            <person name="Liu R."/>
            <person name="Chaisson M."/>
            <person name="Hoppe E."/>
            <person name="Hill C."/>
            <person name="Pang A."/>
            <person name="Hillier L."/>
            <person name="Baker C."/>
            <person name="Armstrong J."/>
            <person name="Shendure J."/>
            <person name="Paten B."/>
            <person name="Wilson R."/>
            <person name="Chao H."/>
            <person name="Schneider V."/>
            <person name="Ventura M."/>
            <person name="Kronenberg Z."/>
            <person name="Murali S."/>
            <person name="Gordon D."/>
            <person name="Cantsilieris S."/>
            <person name="Munson K."/>
            <person name="Nelson B."/>
            <person name="Raja A."/>
            <person name="Underwood J."/>
            <person name="Diekhans M."/>
            <person name="Fiddes I."/>
            <person name="Haussler D."/>
            <person name="Eichler E."/>
        </authorList>
    </citation>
    <scope>NUCLEOTIDE SEQUENCE [LARGE SCALE GENOMIC DNA]</scope>
    <source>
        <strain evidence="1">Susie</strain>
    </source>
</reference>
<gene>
    <name evidence="1" type="ORF">CR201_G0018908</name>
</gene>
<comment type="caution">
    <text evidence="1">The sequence shown here is derived from an EMBL/GenBank/DDBJ whole genome shotgun (WGS) entry which is preliminary data.</text>
</comment>